<dbReference type="Proteomes" id="UP000231655">
    <property type="component" value="Unassembled WGS sequence"/>
</dbReference>
<dbReference type="PANTHER" id="PTHR32439:SF9">
    <property type="entry name" value="BLR3264 PROTEIN"/>
    <property type="match status" value="1"/>
</dbReference>
<dbReference type="SUPFAM" id="SSF56014">
    <property type="entry name" value="Nitrite and sulphite reductase 4Fe-4S domain-like"/>
    <property type="match status" value="1"/>
</dbReference>
<protein>
    <submittedName>
        <fullName evidence="8">Precorrin-3B synthase</fullName>
    </submittedName>
</protein>
<evidence type="ECO:0000256" key="2">
    <source>
        <dbReference type="ARBA" id="ARBA00022617"/>
    </source>
</evidence>
<proteinExistence type="predicted"/>
<dbReference type="InterPro" id="IPR045854">
    <property type="entry name" value="NO2/SO3_Rdtase_4Fe4S_sf"/>
</dbReference>
<evidence type="ECO:0000256" key="3">
    <source>
        <dbReference type="ARBA" id="ARBA00022723"/>
    </source>
</evidence>
<evidence type="ECO:0000256" key="6">
    <source>
        <dbReference type="ARBA" id="ARBA00023014"/>
    </source>
</evidence>
<sequence>MSGPVVKGWCPGAYRPMMSGDGLVVRVRPRLARFTGAQVLGLCALAQRHGSGVLDLTNRANIQIRGVAEADHEPLLQELAALSLLDVDPGVESRRNILVQPFWQAGDLTERLTLGLLDLLPDLPALPAKVGFAVDTGPAPLLSEASADFRLERSASGLILRADGSALGRPVTEAEALPALAEMARWFDARRSPDHRRMAQVLENHALPEGWAVEPPLAAAQTPQPGTHPTGALLGAAFGQIDAAELSDLITDDTALRVTPWRLFLLEGAELPTAGSLITTPGDPLLHVDACPGAPLCPQATVETRELARALAGTRTGSLHVSGCAKGCARARPAETTLVGREGTFDLVPGGKASDLPRQTGLTPATLLSGAF</sequence>
<name>A0A285HLX3_9RHOB</name>
<keyword evidence="5" id="KW-0408">Iron</keyword>
<dbReference type="RefSeq" id="WP_179747183.1">
    <property type="nucleotide sequence ID" value="NZ_OBEA01000001.1"/>
</dbReference>
<dbReference type="InterPro" id="IPR036136">
    <property type="entry name" value="Nit/Sulf_reduc_fer-like_dom_sf"/>
</dbReference>
<dbReference type="EMBL" id="OBEA01000001">
    <property type="protein sequence ID" value="SNY36697.1"/>
    <property type="molecule type" value="Genomic_DNA"/>
</dbReference>
<dbReference type="Gene3D" id="3.30.413.10">
    <property type="entry name" value="Sulfite Reductase Hemoprotein, domain 1"/>
    <property type="match status" value="1"/>
</dbReference>
<dbReference type="Pfam" id="PF03460">
    <property type="entry name" value="NIR_SIR_ferr"/>
    <property type="match status" value="1"/>
</dbReference>
<dbReference type="InterPro" id="IPR005117">
    <property type="entry name" value="NiRdtase/SiRdtase_haem-b_fer"/>
</dbReference>
<evidence type="ECO:0000256" key="4">
    <source>
        <dbReference type="ARBA" id="ARBA00023002"/>
    </source>
</evidence>
<evidence type="ECO:0000256" key="1">
    <source>
        <dbReference type="ARBA" id="ARBA00022485"/>
    </source>
</evidence>
<reference evidence="8 9" key="1">
    <citation type="submission" date="2017-09" db="EMBL/GenBank/DDBJ databases">
        <authorList>
            <person name="Ehlers B."/>
            <person name="Leendertz F.H."/>
        </authorList>
    </citation>
    <scope>NUCLEOTIDE SEQUENCE [LARGE SCALE GENOMIC DNA]</scope>
    <source>
        <strain evidence="8 9">CGMCC 1.12662</strain>
    </source>
</reference>
<keyword evidence="3" id="KW-0479">Metal-binding</keyword>
<keyword evidence="4" id="KW-0560">Oxidoreductase</keyword>
<dbReference type="GO" id="GO:0046872">
    <property type="term" value="F:metal ion binding"/>
    <property type="evidence" value="ECO:0007669"/>
    <property type="project" value="UniProtKB-KW"/>
</dbReference>
<evidence type="ECO:0000313" key="9">
    <source>
        <dbReference type="Proteomes" id="UP000231655"/>
    </source>
</evidence>
<keyword evidence="1" id="KW-0004">4Fe-4S</keyword>
<dbReference type="Gene3D" id="3.90.480.20">
    <property type="match status" value="1"/>
</dbReference>
<dbReference type="SUPFAM" id="SSF55124">
    <property type="entry name" value="Nitrite/Sulfite reductase N-terminal domain-like"/>
    <property type="match status" value="1"/>
</dbReference>
<evidence type="ECO:0000313" key="8">
    <source>
        <dbReference type="EMBL" id="SNY36697.1"/>
    </source>
</evidence>
<accession>A0A285HLX3</accession>
<evidence type="ECO:0000256" key="5">
    <source>
        <dbReference type="ARBA" id="ARBA00023004"/>
    </source>
</evidence>
<dbReference type="GO" id="GO:0051539">
    <property type="term" value="F:4 iron, 4 sulfur cluster binding"/>
    <property type="evidence" value="ECO:0007669"/>
    <property type="project" value="UniProtKB-KW"/>
</dbReference>
<keyword evidence="6" id="KW-0411">Iron-sulfur</keyword>
<dbReference type="InterPro" id="IPR051329">
    <property type="entry name" value="NIR_SIR_4Fe-4S"/>
</dbReference>
<gene>
    <name evidence="8" type="ORF">SAMN06297129_0208</name>
</gene>
<keyword evidence="2" id="KW-0349">Heme</keyword>
<dbReference type="AlphaFoldDB" id="A0A285HLX3"/>
<feature type="domain" description="Nitrite/Sulfite reductase ferredoxin-like" evidence="7">
    <location>
        <begin position="16"/>
        <end position="81"/>
    </location>
</feature>
<dbReference type="PANTHER" id="PTHR32439">
    <property type="entry name" value="FERREDOXIN--NITRITE REDUCTASE, CHLOROPLASTIC"/>
    <property type="match status" value="1"/>
</dbReference>
<dbReference type="GO" id="GO:0016491">
    <property type="term" value="F:oxidoreductase activity"/>
    <property type="evidence" value="ECO:0007669"/>
    <property type="project" value="UniProtKB-KW"/>
</dbReference>
<organism evidence="8 9">
    <name type="scientific">Pseudooceanicola antarcticus</name>
    <dbReference type="NCBI Taxonomy" id="1247613"/>
    <lineage>
        <taxon>Bacteria</taxon>
        <taxon>Pseudomonadati</taxon>
        <taxon>Pseudomonadota</taxon>
        <taxon>Alphaproteobacteria</taxon>
        <taxon>Rhodobacterales</taxon>
        <taxon>Paracoccaceae</taxon>
        <taxon>Pseudooceanicola</taxon>
    </lineage>
</organism>
<evidence type="ECO:0000259" key="7">
    <source>
        <dbReference type="Pfam" id="PF03460"/>
    </source>
</evidence>